<sequence>MRPVQKTFNQKPRPLKAEEEMMFKRLTVLTVVVMATVNCESPRRRTTTEGVWPPLDVRTFETCKEDACHLPNTGFVFNSTPLEGGGADLVYGPVTDHESFLMVCARPNNEATDEWTAVAYTDKVSSGHSVAIRGTDYGDRIVWAEKAVSCLSPDGTGSYDVGGVPPTSWGKNIALVGGNGGDTIEDLPRSDFDIEIATIIDGGDGDDDISTPEGDACHTVLIGGQGNDTVADRTTGISYVTEEWPGQATRQFPAGDNTVVVTHSSWLMVIAQSGNNTIDTSRTDGRARIMISSLSGNRNVVTTGNGPDMLFDGDGDVVANLGNGMNWFEGRGGGLDDITTGSDSDLVIGGTRRTVAHLGGGDDQAYGGQGTLEAHGEAGNDTLLGNTLPGCMIGIGFRLDETSTRWPDDCVVETGYVEGTDDTDIVDGGAGIDICDAEEMTDCESELCADGWCEYGAGEDCETCPEDCGACPYCGDTYCDEWWYSPETCTTCPADCGECPDVCGDGLCNGAESCATCEEDCGICPYCGDGDCYLHETCTSCPDDCGECPPGCGNGICSDTESCATCPEDCEECPTVCGDDICNDGESCSTCPDDCDECPLTCGDGHCSESDTE</sequence>
<dbReference type="PRINTS" id="PR00313">
    <property type="entry name" value="CABNDNGRPT"/>
</dbReference>
<comment type="caution">
    <text evidence="1">The sequence shown here is derived from an EMBL/GenBank/DDBJ whole genome shotgun (WGS) entry which is preliminary data.</text>
</comment>
<proteinExistence type="predicted"/>
<dbReference type="PANTHER" id="PTHR38340:SF1">
    <property type="entry name" value="S-LAYER PROTEIN"/>
    <property type="match status" value="1"/>
</dbReference>
<evidence type="ECO:0008006" key="3">
    <source>
        <dbReference type="Google" id="ProtNLM"/>
    </source>
</evidence>
<dbReference type="EMBL" id="PFLC01000059">
    <property type="protein sequence ID" value="PIY61898.1"/>
    <property type="molecule type" value="Genomic_DNA"/>
</dbReference>
<dbReference type="SUPFAM" id="SSF51120">
    <property type="entry name" value="beta-Roll"/>
    <property type="match status" value="1"/>
</dbReference>
<protein>
    <recommendedName>
        <fullName evidence="3">Calcium-binding protein</fullName>
    </recommendedName>
</protein>
<dbReference type="PANTHER" id="PTHR38340">
    <property type="entry name" value="S-LAYER PROTEIN"/>
    <property type="match status" value="1"/>
</dbReference>
<reference evidence="2" key="1">
    <citation type="submission" date="2017-09" db="EMBL/GenBank/DDBJ databases">
        <title>Depth-based differentiation of microbial function through sediment-hosted aquifers and enrichment of novel symbionts in the deep terrestrial subsurface.</title>
        <authorList>
            <person name="Probst A.J."/>
            <person name="Ladd B."/>
            <person name="Jarett J.K."/>
            <person name="Geller-Mcgrath D.E."/>
            <person name="Sieber C.M.K."/>
            <person name="Emerson J.B."/>
            <person name="Anantharaman K."/>
            <person name="Thomas B.C."/>
            <person name="Malmstrom R."/>
            <person name="Stieglmeier M."/>
            <person name="Klingl A."/>
            <person name="Woyke T."/>
            <person name="Ryan C.M."/>
            <person name="Banfield J.F."/>
        </authorList>
    </citation>
    <scope>NUCLEOTIDE SEQUENCE [LARGE SCALE GENOMIC DNA]</scope>
</reference>
<gene>
    <name evidence="1" type="ORF">COY93_04510</name>
</gene>
<dbReference type="Proteomes" id="UP000230973">
    <property type="component" value="Unassembled WGS sequence"/>
</dbReference>
<dbReference type="InterPro" id="IPR050557">
    <property type="entry name" value="RTX_toxin/Mannuronan_C5-epim"/>
</dbReference>
<accession>A0A2M7QA34</accession>
<organism evidence="1 2">
    <name type="scientific">Candidatus Uhrbacteria bacterium CG_4_10_14_0_8_um_filter_58_22</name>
    <dbReference type="NCBI Taxonomy" id="1975029"/>
    <lineage>
        <taxon>Bacteria</taxon>
        <taxon>Candidatus Uhriibacteriota</taxon>
    </lineage>
</organism>
<dbReference type="InterPro" id="IPR011049">
    <property type="entry name" value="Serralysin-like_metalloprot_C"/>
</dbReference>
<feature type="non-terminal residue" evidence="1">
    <location>
        <position position="613"/>
    </location>
</feature>
<evidence type="ECO:0000313" key="1">
    <source>
        <dbReference type="EMBL" id="PIY61898.1"/>
    </source>
</evidence>
<evidence type="ECO:0000313" key="2">
    <source>
        <dbReference type="Proteomes" id="UP000230973"/>
    </source>
</evidence>
<name>A0A2M7QA34_9BACT</name>
<dbReference type="AlphaFoldDB" id="A0A2M7QA34"/>